<dbReference type="Proteomes" id="UP000281118">
    <property type="component" value="Unassembled WGS sequence"/>
</dbReference>
<dbReference type="Pfam" id="PF00582">
    <property type="entry name" value="Usp"/>
    <property type="match status" value="1"/>
</dbReference>
<reference evidence="3 4" key="1">
    <citation type="submission" date="2018-12" db="EMBL/GenBank/DDBJ databases">
        <title>The genome sequences of Variovorax guangxiensis DSM 27352.</title>
        <authorList>
            <person name="Gao J."/>
            <person name="Sun J."/>
        </authorList>
    </citation>
    <scope>NUCLEOTIDE SEQUENCE [LARGE SCALE GENOMIC DNA]</scope>
    <source>
        <strain evidence="3 4">DSM 27352</strain>
    </source>
</reference>
<evidence type="ECO:0000313" key="3">
    <source>
        <dbReference type="EMBL" id="RUR66325.1"/>
    </source>
</evidence>
<protein>
    <submittedName>
        <fullName evidence="3">Universal stress protein</fullName>
    </submittedName>
</protein>
<proteinExistence type="inferred from homology"/>
<dbReference type="InterPro" id="IPR006016">
    <property type="entry name" value="UspA"/>
</dbReference>
<accession>A0A433MEZ4</accession>
<dbReference type="RefSeq" id="WP_126019861.1">
    <property type="nucleotide sequence ID" value="NZ_RXFT01000001.1"/>
</dbReference>
<comment type="similarity">
    <text evidence="1">Belongs to the universal stress protein A family.</text>
</comment>
<dbReference type="CDD" id="cd00293">
    <property type="entry name" value="USP-like"/>
    <property type="match status" value="1"/>
</dbReference>
<gene>
    <name evidence="3" type="ORF">EJP67_04550</name>
</gene>
<dbReference type="EMBL" id="RXFT01000001">
    <property type="protein sequence ID" value="RUR66325.1"/>
    <property type="molecule type" value="Genomic_DNA"/>
</dbReference>
<dbReference type="SUPFAM" id="SSF52402">
    <property type="entry name" value="Adenine nucleotide alpha hydrolases-like"/>
    <property type="match status" value="1"/>
</dbReference>
<dbReference type="InterPro" id="IPR006015">
    <property type="entry name" value="Universal_stress_UspA"/>
</dbReference>
<sequence length="151" mass="16264">MYRRILVPIDGSPASAQGIEEAIRLARPMRSRVRLLHAIDDLSVSRAGYAHDRSQQLREEASRMLARSAERVRSAGVEVDTVLYNETDGTVASLVADEARGWHADLIIAGTRGRRGLGQLLLGSSTERIVRGSSVPVLLVHAAVGEQATAG</sequence>
<evidence type="ECO:0000259" key="2">
    <source>
        <dbReference type="Pfam" id="PF00582"/>
    </source>
</evidence>
<comment type="caution">
    <text evidence="3">The sequence shown here is derived from an EMBL/GenBank/DDBJ whole genome shotgun (WGS) entry which is preliminary data.</text>
</comment>
<dbReference type="OrthoDB" id="8547832at2"/>
<name>A0A433MEZ4_9BURK</name>
<dbReference type="Gene3D" id="3.40.50.620">
    <property type="entry name" value="HUPs"/>
    <property type="match status" value="1"/>
</dbReference>
<dbReference type="AlphaFoldDB" id="A0A433MEZ4"/>
<organism evidence="3 4">
    <name type="scientific">Variovorax guangxiensis</name>
    <dbReference type="NCBI Taxonomy" id="1775474"/>
    <lineage>
        <taxon>Bacteria</taxon>
        <taxon>Pseudomonadati</taxon>
        <taxon>Pseudomonadota</taxon>
        <taxon>Betaproteobacteria</taxon>
        <taxon>Burkholderiales</taxon>
        <taxon>Comamonadaceae</taxon>
        <taxon>Variovorax</taxon>
    </lineage>
</organism>
<dbReference type="PANTHER" id="PTHR46268">
    <property type="entry name" value="STRESS RESPONSE PROTEIN NHAX"/>
    <property type="match status" value="1"/>
</dbReference>
<dbReference type="PRINTS" id="PR01438">
    <property type="entry name" value="UNVRSLSTRESS"/>
</dbReference>
<feature type="domain" description="UspA" evidence="2">
    <location>
        <begin position="1"/>
        <end position="141"/>
    </location>
</feature>
<evidence type="ECO:0000313" key="4">
    <source>
        <dbReference type="Proteomes" id="UP000281118"/>
    </source>
</evidence>
<dbReference type="PANTHER" id="PTHR46268:SF6">
    <property type="entry name" value="UNIVERSAL STRESS PROTEIN UP12"/>
    <property type="match status" value="1"/>
</dbReference>
<evidence type="ECO:0000256" key="1">
    <source>
        <dbReference type="ARBA" id="ARBA00008791"/>
    </source>
</evidence>
<dbReference type="InterPro" id="IPR014729">
    <property type="entry name" value="Rossmann-like_a/b/a_fold"/>
</dbReference>